<feature type="compositionally biased region" description="Low complexity" evidence="1">
    <location>
        <begin position="484"/>
        <end position="501"/>
    </location>
</feature>
<keyword evidence="3" id="KW-1185">Reference proteome</keyword>
<feature type="compositionally biased region" description="Polar residues" evidence="1">
    <location>
        <begin position="286"/>
        <end position="298"/>
    </location>
</feature>
<feature type="region of interest" description="Disordered" evidence="1">
    <location>
        <begin position="361"/>
        <end position="387"/>
    </location>
</feature>
<reference evidence="2" key="1">
    <citation type="journal article" date="2020" name="Stud. Mycol.">
        <title>101 Dothideomycetes genomes: a test case for predicting lifestyles and emergence of pathogens.</title>
        <authorList>
            <person name="Haridas S."/>
            <person name="Albert R."/>
            <person name="Binder M."/>
            <person name="Bloem J."/>
            <person name="Labutti K."/>
            <person name="Salamov A."/>
            <person name="Andreopoulos B."/>
            <person name="Baker S."/>
            <person name="Barry K."/>
            <person name="Bills G."/>
            <person name="Bluhm B."/>
            <person name="Cannon C."/>
            <person name="Castanera R."/>
            <person name="Culley D."/>
            <person name="Daum C."/>
            <person name="Ezra D."/>
            <person name="Gonzalez J."/>
            <person name="Henrissat B."/>
            <person name="Kuo A."/>
            <person name="Liang C."/>
            <person name="Lipzen A."/>
            <person name="Lutzoni F."/>
            <person name="Magnuson J."/>
            <person name="Mondo S."/>
            <person name="Nolan M."/>
            <person name="Ohm R."/>
            <person name="Pangilinan J."/>
            <person name="Park H.-J."/>
            <person name="Ramirez L."/>
            <person name="Alfaro M."/>
            <person name="Sun H."/>
            <person name="Tritt A."/>
            <person name="Yoshinaga Y."/>
            <person name="Zwiers L.-H."/>
            <person name="Turgeon B."/>
            <person name="Goodwin S."/>
            <person name="Spatafora J."/>
            <person name="Crous P."/>
            <person name="Grigoriev I."/>
        </authorList>
    </citation>
    <scope>NUCLEOTIDE SEQUENCE</scope>
    <source>
        <strain evidence="2">CBS 175.79</strain>
    </source>
</reference>
<feature type="region of interest" description="Disordered" evidence="1">
    <location>
        <begin position="483"/>
        <end position="553"/>
    </location>
</feature>
<feature type="compositionally biased region" description="Polar residues" evidence="1">
    <location>
        <begin position="502"/>
        <end position="511"/>
    </location>
</feature>
<feature type="compositionally biased region" description="Low complexity" evidence="1">
    <location>
        <begin position="100"/>
        <end position="125"/>
    </location>
</feature>
<feature type="region of interest" description="Disordered" evidence="1">
    <location>
        <begin position="189"/>
        <end position="337"/>
    </location>
</feature>
<evidence type="ECO:0000313" key="2">
    <source>
        <dbReference type="EMBL" id="KAF2013142.1"/>
    </source>
</evidence>
<dbReference type="AlphaFoldDB" id="A0A6A5XJ36"/>
<feature type="compositionally biased region" description="Low complexity" evidence="1">
    <location>
        <begin position="229"/>
        <end position="253"/>
    </location>
</feature>
<evidence type="ECO:0000256" key="1">
    <source>
        <dbReference type="SAM" id="MobiDB-lite"/>
    </source>
</evidence>
<feature type="region of interest" description="Disordered" evidence="1">
    <location>
        <begin position="84"/>
        <end position="135"/>
    </location>
</feature>
<protein>
    <submittedName>
        <fullName evidence="2">Uncharacterized protein</fullName>
    </submittedName>
</protein>
<feature type="compositionally biased region" description="Polar residues" evidence="1">
    <location>
        <begin position="84"/>
        <end position="99"/>
    </location>
</feature>
<feature type="compositionally biased region" description="Polar residues" evidence="1">
    <location>
        <begin position="425"/>
        <end position="449"/>
    </location>
</feature>
<dbReference type="Proteomes" id="UP000799778">
    <property type="component" value="Unassembled WGS sequence"/>
</dbReference>
<accession>A0A6A5XJ36</accession>
<feature type="compositionally biased region" description="Low complexity" evidence="1">
    <location>
        <begin position="300"/>
        <end position="311"/>
    </location>
</feature>
<proteinExistence type="predicted"/>
<evidence type="ECO:0000313" key="3">
    <source>
        <dbReference type="Proteomes" id="UP000799778"/>
    </source>
</evidence>
<feature type="region of interest" description="Disordered" evidence="1">
    <location>
        <begin position="425"/>
        <end position="451"/>
    </location>
</feature>
<feature type="compositionally biased region" description="Basic and acidic residues" evidence="1">
    <location>
        <begin position="375"/>
        <end position="387"/>
    </location>
</feature>
<dbReference type="GeneID" id="54279567"/>
<gene>
    <name evidence="2" type="ORF">BU24DRAFT_231180</name>
</gene>
<dbReference type="EMBL" id="ML978071">
    <property type="protein sequence ID" value="KAF2013142.1"/>
    <property type="molecule type" value="Genomic_DNA"/>
</dbReference>
<organism evidence="2 3">
    <name type="scientific">Aaosphaeria arxii CBS 175.79</name>
    <dbReference type="NCBI Taxonomy" id="1450172"/>
    <lineage>
        <taxon>Eukaryota</taxon>
        <taxon>Fungi</taxon>
        <taxon>Dikarya</taxon>
        <taxon>Ascomycota</taxon>
        <taxon>Pezizomycotina</taxon>
        <taxon>Dothideomycetes</taxon>
        <taxon>Pleosporomycetidae</taxon>
        <taxon>Pleosporales</taxon>
        <taxon>Pleosporales incertae sedis</taxon>
        <taxon>Aaosphaeria</taxon>
    </lineage>
</organism>
<feature type="compositionally biased region" description="Polar residues" evidence="1">
    <location>
        <begin position="210"/>
        <end position="228"/>
    </location>
</feature>
<name>A0A6A5XJ36_9PLEO</name>
<feature type="compositionally biased region" description="Basic and acidic residues" evidence="1">
    <location>
        <begin position="197"/>
        <end position="209"/>
    </location>
</feature>
<sequence length="553" mass="58808">MAPADLKARSHAAPHVRIPKLAYRIPLPTAAADASNISNISTDTINTLRSTTSTTTTKTTTTTSTDFTTTATRISSLEISATRDLSGSAIASPSRQSFESRSVAPSSLASSNASASSSSRESGNSTDPKKPKKKKTNAVMGFLTLKEPSQTALEQFAIQQRKLAAEKGGQASPTTMSGVSFQKLPANVPKVNSKWDGVPEKVKSKEKRYSTASQATSKISSAPNSSLFSLGSDGSPNPPNSVVSSASSMSELPNPRERRDSGPSFAHLDKSAAPLPEMTYFFPDNPNASGALSDSSPINELPSPSILPESSYNTRRVDDSSTATFTAPPAPRNLPSLHTEVLDRRTLEDYVAAEAAYRLPVSRSAEGEGPASKTTGEERNSDDEHVDAYDFGSHDFLFEDPSTMIKNASLLASDSTPRTTLNFSRPLSTQLATPPTNHVSTPSTTTPRSGVTRLPTLYEASIASTAESINTVVDAADASFPRPSIADSDTSSIAASVDSTTPSEMSASWYQSPRERLGLGSHIRKNNPLPWDQGGLNQSKRRRNPLSMVFKSS</sequence>
<dbReference type="OrthoDB" id="4117770at2759"/>
<dbReference type="RefSeq" id="XP_033381481.1">
    <property type="nucleotide sequence ID" value="XM_033522170.1"/>
</dbReference>